<evidence type="ECO:0000256" key="1">
    <source>
        <dbReference type="SAM" id="Phobius"/>
    </source>
</evidence>
<protein>
    <submittedName>
        <fullName evidence="2">Uncharacterized protein</fullName>
    </submittedName>
</protein>
<sequence length="58" mass="6464">MNSLQVLFMSLFVMIVLAVFSFLVPDFNYKSIVFVILSGVSTLIGAMLSFVIIKDKES</sequence>
<keyword evidence="1" id="KW-0472">Membrane</keyword>
<name>A0A1I4IQC2_9BACI</name>
<evidence type="ECO:0000313" key="3">
    <source>
        <dbReference type="Proteomes" id="UP000198565"/>
    </source>
</evidence>
<dbReference type="Proteomes" id="UP000198565">
    <property type="component" value="Unassembled WGS sequence"/>
</dbReference>
<keyword evidence="1" id="KW-1133">Transmembrane helix</keyword>
<feature type="transmembrane region" description="Helical" evidence="1">
    <location>
        <begin position="6"/>
        <end position="25"/>
    </location>
</feature>
<reference evidence="3" key="1">
    <citation type="submission" date="2016-10" db="EMBL/GenBank/DDBJ databases">
        <authorList>
            <person name="Varghese N."/>
            <person name="Submissions S."/>
        </authorList>
    </citation>
    <scope>NUCLEOTIDE SEQUENCE [LARGE SCALE GENOMIC DNA]</scope>
    <source>
        <strain evidence="3">CGMCC 1.4250</strain>
    </source>
</reference>
<organism evidence="2 3">
    <name type="scientific">Gracilibacillus orientalis</name>
    <dbReference type="NCBI Taxonomy" id="334253"/>
    <lineage>
        <taxon>Bacteria</taxon>
        <taxon>Bacillati</taxon>
        <taxon>Bacillota</taxon>
        <taxon>Bacilli</taxon>
        <taxon>Bacillales</taxon>
        <taxon>Bacillaceae</taxon>
        <taxon>Gracilibacillus</taxon>
    </lineage>
</organism>
<dbReference type="AlphaFoldDB" id="A0A1I4IQC2"/>
<proteinExistence type="predicted"/>
<feature type="transmembrane region" description="Helical" evidence="1">
    <location>
        <begin position="32"/>
        <end position="53"/>
    </location>
</feature>
<evidence type="ECO:0000313" key="2">
    <source>
        <dbReference type="EMBL" id="SFL56267.1"/>
    </source>
</evidence>
<accession>A0A1I4IQC2</accession>
<dbReference type="EMBL" id="FOTR01000002">
    <property type="protein sequence ID" value="SFL56267.1"/>
    <property type="molecule type" value="Genomic_DNA"/>
</dbReference>
<gene>
    <name evidence="2" type="ORF">SAMN04487943_102227</name>
</gene>
<keyword evidence="3" id="KW-1185">Reference proteome</keyword>
<dbReference type="RefSeq" id="WP_245780734.1">
    <property type="nucleotide sequence ID" value="NZ_FOTR01000002.1"/>
</dbReference>
<keyword evidence="1" id="KW-0812">Transmembrane</keyword>